<evidence type="ECO:0000256" key="1">
    <source>
        <dbReference type="SAM" id="MobiDB-lite"/>
    </source>
</evidence>
<feature type="region of interest" description="Disordered" evidence="1">
    <location>
        <begin position="1"/>
        <end position="62"/>
    </location>
</feature>
<keyword evidence="3" id="KW-1185">Reference proteome</keyword>
<dbReference type="EMBL" id="JABULH010000003">
    <property type="protein sequence ID" value="NTS65230.1"/>
    <property type="molecule type" value="Genomic_DNA"/>
</dbReference>
<reference evidence="2 3" key="1">
    <citation type="submission" date="2020-06" db="EMBL/GenBank/DDBJ databases">
        <title>Sphingomonas hominis sp. nov., a member of the Sphingomonas, isolated from the hair of a 22-year-old girl.</title>
        <authorList>
            <person name="Zhang D.-F."/>
            <person name="Cui X.-W."/>
        </authorList>
    </citation>
    <scope>NUCLEOTIDE SEQUENCE [LARGE SCALE GENOMIC DNA]</scope>
    <source>
        <strain evidence="2 3">HHU CXW</strain>
    </source>
</reference>
<accession>A0ABX2JN29</accession>
<feature type="compositionally biased region" description="Basic and acidic residues" evidence="1">
    <location>
        <begin position="1"/>
        <end position="14"/>
    </location>
</feature>
<evidence type="ECO:0000313" key="3">
    <source>
        <dbReference type="Proteomes" id="UP000621447"/>
    </source>
</evidence>
<name>A0ABX2JN29_9SPHN</name>
<feature type="compositionally biased region" description="Basic and acidic residues" evidence="1">
    <location>
        <begin position="29"/>
        <end position="48"/>
    </location>
</feature>
<sequence>MTDQRSPDTEREPELPIGDVDASGVPLGHEAERRPAADDDDTAAHDDGTDMDTDDLTVQGGE</sequence>
<evidence type="ECO:0000313" key="2">
    <source>
        <dbReference type="EMBL" id="NTS65230.1"/>
    </source>
</evidence>
<proteinExistence type="predicted"/>
<protein>
    <submittedName>
        <fullName evidence="2">Uncharacterized protein</fullName>
    </submittedName>
</protein>
<dbReference type="Proteomes" id="UP000621447">
    <property type="component" value="Unassembled WGS sequence"/>
</dbReference>
<dbReference type="RefSeq" id="WP_174193874.1">
    <property type="nucleotide sequence ID" value="NZ_JABULH010000003.1"/>
</dbReference>
<comment type="caution">
    <text evidence="2">The sequence shown here is derived from an EMBL/GenBank/DDBJ whole genome shotgun (WGS) entry which is preliminary data.</text>
</comment>
<organism evidence="2 3">
    <name type="scientific">Sphingomonas hominis</name>
    <dbReference type="NCBI Taxonomy" id="2741495"/>
    <lineage>
        <taxon>Bacteria</taxon>
        <taxon>Pseudomonadati</taxon>
        <taxon>Pseudomonadota</taxon>
        <taxon>Alphaproteobacteria</taxon>
        <taxon>Sphingomonadales</taxon>
        <taxon>Sphingomonadaceae</taxon>
        <taxon>Sphingomonas</taxon>
    </lineage>
</organism>
<gene>
    <name evidence="2" type="ORF">HRV97_08660</name>
</gene>